<feature type="compositionally biased region" description="Polar residues" evidence="1">
    <location>
        <begin position="7"/>
        <end position="23"/>
    </location>
</feature>
<dbReference type="EMBL" id="CAJVRL010000080">
    <property type="protein sequence ID" value="CAG8957538.1"/>
    <property type="molecule type" value="Genomic_DNA"/>
</dbReference>
<organism evidence="2 3">
    <name type="scientific">Hymenoscyphus fraxineus</name>
    <dbReference type="NCBI Taxonomy" id="746836"/>
    <lineage>
        <taxon>Eukaryota</taxon>
        <taxon>Fungi</taxon>
        <taxon>Dikarya</taxon>
        <taxon>Ascomycota</taxon>
        <taxon>Pezizomycotina</taxon>
        <taxon>Leotiomycetes</taxon>
        <taxon>Helotiales</taxon>
        <taxon>Helotiaceae</taxon>
        <taxon>Hymenoscyphus</taxon>
    </lineage>
</organism>
<gene>
    <name evidence="2" type="ORF">HYFRA_00010404</name>
</gene>
<dbReference type="Proteomes" id="UP000696280">
    <property type="component" value="Unassembled WGS sequence"/>
</dbReference>
<evidence type="ECO:0000313" key="3">
    <source>
        <dbReference type="Proteomes" id="UP000696280"/>
    </source>
</evidence>
<protein>
    <submittedName>
        <fullName evidence="2">Uncharacterized protein</fullName>
    </submittedName>
</protein>
<comment type="caution">
    <text evidence="2">The sequence shown here is derived from an EMBL/GenBank/DDBJ whole genome shotgun (WGS) entry which is preliminary data.</text>
</comment>
<sequence length="262" mass="28983">MHLYPKQSRQFRPGLTSSCKPPTPVSQTLLTFGRDDVVKRQSDGLGQALLTPHQNGSAKAHRSTFSPGTYNVTCSSYNPFYSHPKFKEEVPTYIQIIRNKTHLQPEKIPNLQPPYPKRCWSTLATITSSIGCLLLLKQRLLSSPKGTSGAGMANSGVLLWQRFRGSSGYCTSEYSTVERSRGSGGSGMSKSESKDIPWVIRRSVNVVCGSVFPTKMELSSKDLQRDFGAEELNAQCNGGDAITLFGSFTVFLRELLSRYRCV</sequence>
<keyword evidence="3" id="KW-1185">Reference proteome</keyword>
<name>A0A9N9L3L6_9HELO</name>
<evidence type="ECO:0000256" key="1">
    <source>
        <dbReference type="SAM" id="MobiDB-lite"/>
    </source>
</evidence>
<feature type="region of interest" description="Disordered" evidence="1">
    <location>
        <begin position="1"/>
        <end position="23"/>
    </location>
</feature>
<reference evidence="2" key="1">
    <citation type="submission" date="2021-07" db="EMBL/GenBank/DDBJ databases">
        <authorList>
            <person name="Durling M."/>
        </authorList>
    </citation>
    <scope>NUCLEOTIDE SEQUENCE</scope>
</reference>
<evidence type="ECO:0000313" key="2">
    <source>
        <dbReference type="EMBL" id="CAG8957538.1"/>
    </source>
</evidence>
<dbReference type="AlphaFoldDB" id="A0A9N9L3L6"/>
<proteinExistence type="predicted"/>
<accession>A0A9N9L3L6</accession>